<name>X8DQ38_9MYCO</name>
<comment type="caution">
    <text evidence="1">The sequence shown here is derived from an EMBL/GenBank/DDBJ whole genome shotgun (WGS) entry which is preliminary data.</text>
</comment>
<dbReference type="EMBL" id="JAOJ01000002">
    <property type="protein sequence ID" value="EUA70519.1"/>
    <property type="molecule type" value="Genomic_DNA"/>
</dbReference>
<dbReference type="Proteomes" id="UP000023351">
    <property type="component" value="Unassembled WGS sequence"/>
</dbReference>
<evidence type="ECO:0000313" key="2">
    <source>
        <dbReference type="Proteomes" id="UP000023351"/>
    </source>
</evidence>
<protein>
    <submittedName>
        <fullName evidence="1">Uncharacterized protein</fullName>
    </submittedName>
</protein>
<gene>
    <name evidence="1" type="ORF">I540_3808</name>
</gene>
<reference evidence="1 2" key="1">
    <citation type="submission" date="2013-12" db="EMBL/GenBank/DDBJ databases">
        <authorList>
            <person name="Zelazny A."/>
            <person name="Olivier K."/>
            <person name="Holland S."/>
            <person name="Lenaerts A."/>
            <person name="Ordway D."/>
            <person name="DeGroote M.A."/>
            <person name="Parker T."/>
            <person name="Sizemore C."/>
            <person name="Tallon L.J."/>
            <person name="Sadzewicz L.K."/>
            <person name="Sengamalay N."/>
            <person name="Fraser C.M."/>
            <person name="Hine E."/>
            <person name="Shefchek K.A."/>
            <person name="Das S.P."/>
            <person name="Tettelin H."/>
        </authorList>
    </citation>
    <scope>NUCLEOTIDE SEQUENCE [LARGE SCALE GENOMIC DNA]</scope>
    <source>
        <strain evidence="1 2">1513</strain>
    </source>
</reference>
<evidence type="ECO:0000313" key="1">
    <source>
        <dbReference type="EMBL" id="EUA70519.1"/>
    </source>
</evidence>
<organism evidence="1 2">
    <name type="scientific">Mycobacteroides abscessus subsp. bolletii 1513</name>
    <dbReference type="NCBI Taxonomy" id="1299321"/>
    <lineage>
        <taxon>Bacteria</taxon>
        <taxon>Bacillati</taxon>
        <taxon>Actinomycetota</taxon>
        <taxon>Actinomycetes</taxon>
        <taxon>Mycobacteriales</taxon>
        <taxon>Mycobacteriaceae</taxon>
        <taxon>Mycobacteroides</taxon>
        <taxon>Mycobacteroides abscessus</taxon>
    </lineage>
</organism>
<accession>X8DQ38</accession>
<sequence>MWALEIDGRLIPCRCWDGVPDIGAQRWSISVLSPVDLDGARWADLAGSGCVIKQFAPGGG</sequence>
<dbReference type="AlphaFoldDB" id="X8DQ38"/>
<proteinExistence type="predicted"/>